<gene>
    <name evidence="7" type="primary">modA</name>
    <name evidence="7" type="ORF">Q31a_38330</name>
</gene>
<dbReference type="PIRSF" id="PIRSF004846">
    <property type="entry name" value="ModA"/>
    <property type="match status" value="1"/>
</dbReference>
<feature type="binding site" evidence="6">
    <location>
        <position position="45"/>
    </location>
    <ligand>
        <name>molybdate</name>
        <dbReference type="ChEBI" id="CHEBI:36264"/>
    </ligand>
</feature>
<dbReference type="GO" id="GO:1901359">
    <property type="term" value="F:tungstate binding"/>
    <property type="evidence" value="ECO:0007669"/>
    <property type="project" value="UniProtKB-ARBA"/>
</dbReference>
<evidence type="ECO:0000313" key="7">
    <source>
        <dbReference type="EMBL" id="QDV25507.1"/>
    </source>
</evidence>
<dbReference type="KEGG" id="ahel:Q31a_38330"/>
<comment type="similarity">
    <text evidence="1">Belongs to the bacterial solute-binding protein ModA family.</text>
</comment>
<evidence type="ECO:0000256" key="3">
    <source>
        <dbReference type="ARBA" id="ARBA00022723"/>
    </source>
</evidence>
<dbReference type="InterPro" id="IPR005950">
    <property type="entry name" value="ModA"/>
</dbReference>
<evidence type="ECO:0000313" key="8">
    <source>
        <dbReference type="Proteomes" id="UP000318017"/>
    </source>
</evidence>
<dbReference type="GO" id="GO:0030973">
    <property type="term" value="F:molybdate ion binding"/>
    <property type="evidence" value="ECO:0007669"/>
    <property type="project" value="TreeGrafter"/>
</dbReference>
<dbReference type="InterPro" id="IPR050682">
    <property type="entry name" value="ModA/WtpA"/>
</dbReference>
<name>A0A518GA93_9BACT</name>
<dbReference type="Pfam" id="PF13531">
    <property type="entry name" value="SBP_bac_11"/>
    <property type="match status" value="1"/>
</dbReference>
<dbReference type="AlphaFoldDB" id="A0A518GA93"/>
<dbReference type="PANTHER" id="PTHR30632">
    <property type="entry name" value="MOLYBDATE-BINDING PERIPLASMIC PROTEIN"/>
    <property type="match status" value="1"/>
</dbReference>
<evidence type="ECO:0000256" key="2">
    <source>
        <dbReference type="ARBA" id="ARBA00022505"/>
    </source>
</evidence>
<dbReference type="GO" id="GO:0030288">
    <property type="term" value="C:outer membrane-bounded periplasmic space"/>
    <property type="evidence" value="ECO:0007669"/>
    <property type="project" value="TreeGrafter"/>
</dbReference>
<evidence type="ECO:0000256" key="4">
    <source>
        <dbReference type="ARBA" id="ARBA00022729"/>
    </source>
</evidence>
<dbReference type="EMBL" id="CP036298">
    <property type="protein sequence ID" value="QDV25507.1"/>
    <property type="molecule type" value="Genomic_DNA"/>
</dbReference>
<reference evidence="7 8" key="1">
    <citation type="submission" date="2019-02" db="EMBL/GenBank/DDBJ databases">
        <title>Deep-cultivation of Planctomycetes and their phenomic and genomic characterization uncovers novel biology.</title>
        <authorList>
            <person name="Wiegand S."/>
            <person name="Jogler M."/>
            <person name="Boedeker C."/>
            <person name="Pinto D."/>
            <person name="Vollmers J."/>
            <person name="Rivas-Marin E."/>
            <person name="Kohn T."/>
            <person name="Peeters S.H."/>
            <person name="Heuer A."/>
            <person name="Rast P."/>
            <person name="Oberbeckmann S."/>
            <person name="Bunk B."/>
            <person name="Jeske O."/>
            <person name="Meyerdierks A."/>
            <person name="Storesund J.E."/>
            <person name="Kallscheuer N."/>
            <person name="Luecker S."/>
            <person name="Lage O.M."/>
            <person name="Pohl T."/>
            <person name="Merkel B.J."/>
            <person name="Hornburger P."/>
            <person name="Mueller R.-W."/>
            <person name="Bruemmer F."/>
            <person name="Labrenz M."/>
            <person name="Spormann A.M."/>
            <person name="Op den Camp H."/>
            <person name="Overmann J."/>
            <person name="Amann R."/>
            <person name="Jetten M.S.M."/>
            <person name="Mascher T."/>
            <person name="Medema M.H."/>
            <person name="Devos D.P."/>
            <person name="Kaster A.-K."/>
            <person name="Ovreas L."/>
            <person name="Rohde M."/>
            <person name="Galperin M.Y."/>
            <person name="Jogler C."/>
        </authorList>
    </citation>
    <scope>NUCLEOTIDE SEQUENCE [LARGE SCALE GENOMIC DNA]</scope>
    <source>
        <strain evidence="7 8">Q31a</strain>
    </source>
</reference>
<feature type="binding site" evidence="6">
    <location>
        <position position="152"/>
    </location>
    <ligand>
        <name>molybdate</name>
        <dbReference type="ChEBI" id="CHEBI:36264"/>
    </ligand>
</feature>
<dbReference type="OrthoDB" id="9785015at2"/>
<organism evidence="7 8">
    <name type="scientific">Aureliella helgolandensis</name>
    <dbReference type="NCBI Taxonomy" id="2527968"/>
    <lineage>
        <taxon>Bacteria</taxon>
        <taxon>Pseudomonadati</taxon>
        <taxon>Planctomycetota</taxon>
        <taxon>Planctomycetia</taxon>
        <taxon>Pirellulales</taxon>
        <taxon>Pirellulaceae</taxon>
        <taxon>Aureliella</taxon>
    </lineage>
</organism>
<dbReference type="FunFam" id="3.40.190.10:FF:000035">
    <property type="entry name" value="Molybdate ABC transporter substrate-binding protein"/>
    <property type="match status" value="1"/>
</dbReference>
<dbReference type="NCBIfam" id="TIGR01256">
    <property type="entry name" value="modA"/>
    <property type="match status" value="1"/>
</dbReference>
<dbReference type="GO" id="GO:0015689">
    <property type="term" value="P:molybdate ion transport"/>
    <property type="evidence" value="ECO:0007669"/>
    <property type="project" value="InterPro"/>
</dbReference>
<keyword evidence="3 6" id="KW-0479">Metal-binding</keyword>
<dbReference type="PANTHER" id="PTHR30632:SF17">
    <property type="entry name" value="MOLYBDATE-BINDING PROTEIN MODA"/>
    <property type="match status" value="1"/>
</dbReference>
<evidence type="ECO:0000256" key="1">
    <source>
        <dbReference type="ARBA" id="ARBA00009175"/>
    </source>
</evidence>
<keyword evidence="4" id="KW-0732">Signal</keyword>
<feature type="binding site" evidence="6">
    <location>
        <position position="181"/>
    </location>
    <ligand>
        <name>molybdate</name>
        <dbReference type="ChEBI" id="CHEBI:36264"/>
    </ligand>
</feature>
<proteinExistence type="inferred from homology"/>
<dbReference type="Proteomes" id="UP000318017">
    <property type="component" value="Chromosome"/>
</dbReference>
<feature type="binding site" evidence="6">
    <location>
        <position position="73"/>
    </location>
    <ligand>
        <name>molybdate</name>
        <dbReference type="ChEBI" id="CHEBI:36264"/>
    </ligand>
</feature>
<dbReference type="SUPFAM" id="SSF53850">
    <property type="entry name" value="Periplasmic binding protein-like II"/>
    <property type="match status" value="1"/>
</dbReference>
<accession>A0A518GA93</accession>
<evidence type="ECO:0000256" key="5">
    <source>
        <dbReference type="ARBA" id="ARBA00062515"/>
    </source>
</evidence>
<dbReference type="GO" id="GO:0046872">
    <property type="term" value="F:metal ion binding"/>
    <property type="evidence" value="ECO:0007669"/>
    <property type="project" value="UniProtKB-KW"/>
</dbReference>
<dbReference type="Gene3D" id="3.40.190.10">
    <property type="entry name" value="Periplasmic binding protein-like II"/>
    <property type="match status" value="2"/>
</dbReference>
<feature type="binding site" evidence="6">
    <location>
        <position position="199"/>
    </location>
    <ligand>
        <name>molybdate</name>
        <dbReference type="ChEBI" id="CHEBI:36264"/>
    </ligand>
</feature>
<keyword evidence="8" id="KW-1185">Reference proteome</keyword>
<keyword evidence="2 6" id="KW-0500">Molybdenum</keyword>
<comment type="subunit">
    <text evidence="5">The complex is composed of two ATP-binding proteins (ModC), two transmembrane proteins (ModB) and a solute-binding protein (ModA).</text>
</comment>
<protein>
    <submittedName>
        <fullName evidence="7">Molybdate-binding periplasmic protein</fullName>
    </submittedName>
</protein>
<evidence type="ECO:0000256" key="6">
    <source>
        <dbReference type="PIRSR" id="PIRSR004846-1"/>
    </source>
</evidence>
<sequence>MQVLTSHRPAGIALACGCCLLLVSGCQSNLGQTPARQVRVLAAASTASAMEEIAEQFQQRHPGISIIISTGPSNGLTQQILAGAPADIFLPAHRQWAELLDAEGLSSRTVDLLSNHLVLIVPRGNPAQVQLPGDLLTDAVTKLVIAGEHVPAGIYAEQTLNALQLFAPLQSEGKLARGSDVRTTLIFVEVAEAEAGIVYATDAQRSDLVEVVATFDPLTYETVVYPAILLQAGDASPQARQFFDYLISSAGIDIFTQHGFASLDSKQLPHPP</sequence>